<dbReference type="Gramene" id="A07p03220.2_BraZ1">
    <property type="protein sequence ID" value="A07p03220.2_BraZ1.CDS"/>
    <property type="gene ID" value="A07g03220.2_BraZ1"/>
</dbReference>
<dbReference type="EMBL" id="LR031574">
    <property type="protein sequence ID" value="VDC95546.1"/>
    <property type="molecule type" value="Genomic_DNA"/>
</dbReference>
<evidence type="ECO:0000313" key="2">
    <source>
        <dbReference type="EMBL" id="VDC95546.1"/>
    </source>
</evidence>
<protein>
    <submittedName>
        <fullName evidence="1">Uncharacterized protein</fullName>
    </submittedName>
</protein>
<dbReference type="Proteomes" id="UP000694005">
    <property type="component" value="Chromosome A07"/>
</dbReference>
<dbReference type="EMBL" id="LS974623">
    <property type="protein sequence ID" value="CAG7900678.1"/>
    <property type="molecule type" value="Genomic_DNA"/>
</dbReference>
<dbReference type="AlphaFoldDB" id="A0A3P6ANW3"/>
<organism evidence="2">
    <name type="scientific">Brassica campestris</name>
    <name type="common">Field mustard</name>
    <dbReference type="NCBI Taxonomy" id="3711"/>
    <lineage>
        <taxon>Eukaryota</taxon>
        <taxon>Viridiplantae</taxon>
        <taxon>Streptophyta</taxon>
        <taxon>Embryophyta</taxon>
        <taxon>Tracheophyta</taxon>
        <taxon>Spermatophyta</taxon>
        <taxon>Magnoliopsida</taxon>
        <taxon>eudicotyledons</taxon>
        <taxon>Gunneridae</taxon>
        <taxon>Pentapetalae</taxon>
        <taxon>rosids</taxon>
        <taxon>malvids</taxon>
        <taxon>Brassicales</taxon>
        <taxon>Brassicaceae</taxon>
        <taxon>Brassiceae</taxon>
        <taxon>Brassica</taxon>
    </lineage>
</organism>
<accession>A0A3P6ANW3</accession>
<gene>
    <name evidence="2" type="ORF">BRAA07T28067Z</name>
    <name evidence="1" type="ORF">BRAPAZ1V2_A07P03220.2</name>
</gene>
<proteinExistence type="predicted"/>
<evidence type="ECO:0000313" key="1">
    <source>
        <dbReference type="EMBL" id="CAG7900678.1"/>
    </source>
</evidence>
<sequence length="92" mass="10283">MGGGGSRRLESRVEKAFFRVMERWDGGEGRFAARATTKWLSFEEEEKVMGGRRSRGGEKGAWEEGIMAREENGLAPEEMGLISINLDSEAEE</sequence>
<name>A0A3P6ANW3_BRACM</name>
<reference evidence="2" key="1">
    <citation type="submission" date="2018-11" db="EMBL/GenBank/DDBJ databases">
        <authorList>
            <consortium name="Genoscope - CEA"/>
            <person name="William W."/>
        </authorList>
    </citation>
    <scope>NUCLEOTIDE SEQUENCE</scope>
</reference>